<comment type="catalytic activity">
    <reaction evidence="1">
        <text>ATP + protein L-histidine = ADP + protein N-phospho-L-histidine.</text>
        <dbReference type="EC" id="2.7.13.3"/>
    </reaction>
</comment>
<dbReference type="PANTHER" id="PTHR42878:SF7">
    <property type="entry name" value="SENSOR HISTIDINE KINASE GLRK"/>
    <property type="match status" value="1"/>
</dbReference>
<sequence length="786" mass="85275">MPTQHSRTRNQQRRVEWAAIALTLLALVAWLSTPSALPRTNHLVQDTGLRLVSRPPQPGIAVIAVDDRSIGVIGRWPWRRALHAQLIQNVSRQQPLVIGMDVLFNEDDLDYPEDDLLLADAVARSGRVVLPVMQRQGPYDPGDGADRPIAALEQAAARLGHVHVAADEDGVVRSLYTREGPASAPWQHFSMAMRCVATPSLGGCPPARWSDPPADGARWERAGRRLIPYAGGPGHFTTYSYIDVLRGEVPADAFRGKYVLVGSVAAGLGDMFATPVGQESRLMPGVEVIAQVLDADLAGVHIHSAPPALNMAFNLLPVVLALLALLLLGPFAALLTSIALGALTLALAVVLPVWTGLQFAPAAALIGLVLAYPLWSWRRLSAAAQFLRLQMENLQRQGLVIPLRGPAAHSGDFLERRINAVEYASRQLRDMHHFVSESLQQLPSPTMVCDTEGRILLANTAARRHLLGVAEVEGDPMVWPLQGRQIADVLGDLIDIATEQPLVTPERLASRSLPARREGRDAKGRSVLVQSRQFTDLAQSGWLVTLVDLTEIRSALQQRDEAMHFISHDIRAPNASILTLLEMHQAYPGRMTDAELMQLIARYAKTSLGMAENFIQLASAESQAMRREPLDLVDVLHQTVDEAWVLARDADVEVVVAEAPETAAFTGDRSLLCRALGNVVNNAIKYSPGASTVRCTLAERPGQWVLAVRDEGPGIAPALQDKLFAPFQRLHDRSHPGIAGVGLGLALVRTVVQRHGGSIEVESDEGKGAEFRLVLPQTDAVAATAE</sequence>
<dbReference type="EC" id="2.7.13.3" evidence="3"/>
<dbReference type="SUPFAM" id="SSF47384">
    <property type="entry name" value="Homodimeric domain of signal transducing histidine kinase"/>
    <property type="match status" value="1"/>
</dbReference>
<evidence type="ECO:0000256" key="5">
    <source>
        <dbReference type="ARBA" id="ARBA00022679"/>
    </source>
</evidence>
<dbReference type="GO" id="GO:0000155">
    <property type="term" value="F:phosphorelay sensor kinase activity"/>
    <property type="evidence" value="ECO:0007669"/>
    <property type="project" value="InterPro"/>
</dbReference>
<evidence type="ECO:0000313" key="12">
    <source>
        <dbReference type="Proteomes" id="UP000575083"/>
    </source>
</evidence>
<dbReference type="PROSITE" id="PS50109">
    <property type="entry name" value="HIS_KIN"/>
    <property type="match status" value="1"/>
</dbReference>
<dbReference type="GO" id="GO:0005886">
    <property type="term" value="C:plasma membrane"/>
    <property type="evidence" value="ECO:0007669"/>
    <property type="project" value="UniProtKB-SubCell"/>
</dbReference>
<dbReference type="PANTHER" id="PTHR42878">
    <property type="entry name" value="TWO-COMPONENT HISTIDINE KINASE"/>
    <property type="match status" value="1"/>
</dbReference>
<dbReference type="GO" id="GO:0005524">
    <property type="term" value="F:ATP binding"/>
    <property type="evidence" value="ECO:0007669"/>
    <property type="project" value="UniProtKB-KW"/>
</dbReference>
<dbReference type="Proteomes" id="UP000575083">
    <property type="component" value="Unassembled WGS sequence"/>
</dbReference>
<keyword evidence="6" id="KW-0547">Nucleotide-binding</keyword>
<dbReference type="InterPro" id="IPR036890">
    <property type="entry name" value="HATPase_C_sf"/>
</dbReference>
<keyword evidence="12" id="KW-1185">Reference proteome</keyword>
<dbReference type="InterPro" id="IPR050351">
    <property type="entry name" value="BphY/WalK/GraS-like"/>
</dbReference>
<evidence type="ECO:0000256" key="7">
    <source>
        <dbReference type="ARBA" id="ARBA00022777"/>
    </source>
</evidence>
<dbReference type="RefSeq" id="WP_184863049.1">
    <property type="nucleotide sequence ID" value="NZ_JACHLK010000014.1"/>
</dbReference>
<dbReference type="InterPro" id="IPR000014">
    <property type="entry name" value="PAS"/>
</dbReference>
<dbReference type="Gene3D" id="3.30.565.10">
    <property type="entry name" value="Histidine kinase-like ATPase, C-terminal domain"/>
    <property type="match status" value="1"/>
</dbReference>
<dbReference type="GO" id="GO:0030295">
    <property type="term" value="F:protein kinase activator activity"/>
    <property type="evidence" value="ECO:0007669"/>
    <property type="project" value="TreeGrafter"/>
</dbReference>
<dbReference type="EMBL" id="JACHLK010000014">
    <property type="protein sequence ID" value="MBB6562741.1"/>
    <property type="molecule type" value="Genomic_DNA"/>
</dbReference>
<dbReference type="PIRSF" id="PIRSF037347">
    <property type="entry name" value="STHK_CHASE2_PAS_prd"/>
    <property type="match status" value="1"/>
</dbReference>
<comment type="caution">
    <text evidence="11">The sequence shown here is derived from an EMBL/GenBank/DDBJ whole genome shotgun (WGS) entry which is preliminary data.</text>
</comment>
<evidence type="ECO:0000259" key="10">
    <source>
        <dbReference type="PROSITE" id="PS50109"/>
    </source>
</evidence>
<dbReference type="FunFam" id="3.30.565.10:FF:000006">
    <property type="entry name" value="Sensor histidine kinase WalK"/>
    <property type="match status" value="1"/>
</dbReference>
<protein>
    <recommendedName>
        <fullName evidence="3">histidine kinase</fullName>
        <ecNumber evidence="3">2.7.13.3</ecNumber>
    </recommendedName>
</protein>
<keyword evidence="7 11" id="KW-0418">Kinase</keyword>
<dbReference type="PRINTS" id="PR00344">
    <property type="entry name" value="BCTRLSENSOR"/>
</dbReference>
<keyword evidence="9" id="KW-0902">Two-component regulatory system</keyword>
<organism evidence="11 12">
    <name type="scientific">Acidovorax soli</name>
    <dbReference type="NCBI Taxonomy" id="592050"/>
    <lineage>
        <taxon>Bacteria</taxon>
        <taxon>Pseudomonadati</taxon>
        <taxon>Pseudomonadota</taxon>
        <taxon>Betaproteobacteria</taxon>
        <taxon>Burkholderiales</taxon>
        <taxon>Comamonadaceae</taxon>
        <taxon>Acidovorax</taxon>
    </lineage>
</organism>
<dbReference type="InterPro" id="IPR017181">
    <property type="entry name" value="Sig_transdc_His_kin_CHASE2"/>
</dbReference>
<keyword evidence="5" id="KW-0808">Transferase</keyword>
<dbReference type="Pfam" id="PF02518">
    <property type="entry name" value="HATPase_c"/>
    <property type="match status" value="1"/>
</dbReference>
<dbReference type="SMART" id="SM01080">
    <property type="entry name" value="CHASE2"/>
    <property type="match status" value="1"/>
</dbReference>
<dbReference type="InterPro" id="IPR007890">
    <property type="entry name" value="CHASE2"/>
</dbReference>
<dbReference type="InterPro" id="IPR003594">
    <property type="entry name" value="HATPase_dom"/>
</dbReference>
<proteinExistence type="predicted"/>
<gene>
    <name evidence="11" type="ORF">HNP48_005457</name>
</gene>
<dbReference type="SUPFAM" id="SSF55874">
    <property type="entry name" value="ATPase domain of HSP90 chaperone/DNA topoisomerase II/histidine kinase"/>
    <property type="match status" value="1"/>
</dbReference>
<dbReference type="InterPro" id="IPR004358">
    <property type="entry name" value="Sig_transdc_His_kin-like_C"/>
</dbReference>
<evidence type="ECO:0000256" key="8">
    <source>
        <dbReference type="ARBA" id="ARBA00022840"/>
    </source>
</evidence>
<dbReference type="InterPro" id="IPR005467">
    <property type="entry name" value="His_kinase_dom"/>
</dbReference>
<accession>A0A7X0UBU8</accession>
<evidence type="ECO:0000256" key="4">
    <source>
        <dbReference type="ARBA" id="ARBA00022553"/>
    </source>
</evidence>
<evidence type="ECO:0000256" key="9">
    <source>
        <dbReference type="ARBA" id="ARBA00023012"/>
    </source>
</evidence>
<evidence type="ECO:0000256" key="2">
    <source>
        <dbReference type="ARBA" id="ARBA00004429"/>
    </source>
</evidence>
<comment type="subcellular location">
    <subcellularLocation>
        <location evidence="2">Cell inner membrane</location>
        <topology evidence="2">Multi-pass membrane protein</topology>
    </subcellularLocation>
</comment>
<keyword evidence="8" id="KW-0067">ATP-binding</keyword>
<dbReference type="Gene3D" id="3.30.450.20">
    <property type="entry name" value="PAS domain"/>
    <property type="match status" value="1"/>
</dbReference>
<keyword evidence="4" id="KW-0597">Phosphoprotein</keyword>
<dbReference type="Pfam" id="PF05226">
    <property type="entry name" value="CHASE2"/>
    <property type="match status" value="1"/>
</dbReference>
<evidence type="ECO:0000256" key="6">
    <source>
        <dbReference type="ARBA" id="ARBA00022741"/>
    </source>
</evidence>
<dbReference type="AlphaFoldDB" id="A0A7X0UBU8"/>
<dbReference type="CDD" id="cd00130">
    <property type="entry name" value="PAS"/>
    <property type="match status" value="1"/>
</dbReference>
<dbReference type="SMART" id="SM00387">
    <property type="entry name" value="HATPase_c"/>
    <property type="match status" value="1"/>
</dbReference>
<dbReference type="GO" id="GO:0007234">
    <property type="term" value="P:osmosensory signaling via phosphorelay pathway"/>
    <property type="evidence" value="ECO:0007669"/>
    <property type="project" value="TreeGrafter"/>
</dbReference>
<evidence type="ECO:0000313" key="11">
    <source>
        <dbReference type="EMBL" id="MBB6562741.1"/>
    </source>
</evidence>
<name>A0A7X0UBU8_9BURK</name>
<dbReference type="GO" id="GO:0000156">
    <property type="term" value="F:phosphorelay response regulator activity"/>
    <property type="evidence" value="ECO:0007669"/>
    <property type="project" value="TreeGrafter"/>
</dbReference>
<reference evidence="11 12" key="1">
    <citation type="submission" date="2020-08" db="EMBL/GenBank/DDBJ databases">
        <title>Functional genomics of gut bacteria from endangered species of beetles.</title>
        <authorList>
            <person name="Carlos-Shanley C."/>
        </authorList>
    </citation>
    <scope>NUCLEOTIDE SEQUENCE [LARGE SCALE GENOMIC DNA]</scope>
    <source>
        <strain evidence="11 12">S00198</strain>
    </source>
</reference>
<evidence type="ECO:0000256" key="1">
    <source>
        <dbReference type="ARBA" id="ARBA00000085"/>
    </source>
</evidence>
<feature type="domain" description="Histidine kinase" evidence="10">
    <location>
        <begin position="565"/>
        <end position="779"/>
    </location>
</feature>
<evidence type="ECO:0000256" key="3">
    <source>
        <dbReference type="ARBA" id="ARBA00012438"/>
    </source>
</evidence>
<dbReference type="InterPro" id="IPR036097">
    <property type="entry name" value="HisK_dim/P_sf"/>
</dbReference>
<dbReference type="CDD" id="cd00075">
    <property type="entry name" value="HATPase"/>
    <property type="match status" value="1"/>
</dbReference>